<dbReference type="KEGG" id="dfn:CVE23_02880"/>
<dbReference type="GeneID" id="66563285"/>
<evidence type="ECO:0000313" key="3">
    <source>
        <dbReference type="EMBL" id="ATZ93012.1"/>
    </source>
</evidence>
<proteinExistence type="predicted"/>
<evidence type="ECO:0000259" key="2">
    <source>
        <dbReference type="Pfam" id="PF10671"/>
    </source>
</evidence>
<dbReference type="InterPro" id="IPR018927">
    <property type="entry name" value="Pilus_synth_Q_C"/>
</dbReference>
<dbReference type="RefSeq" id="WP_100848838.1">
    <property type="nucleotide sequence ID" value="NZ_BMJF01000003.1"/>
</dbReference>
<reference evidence="4" key="1">
    <citation type="journal article" date="2018" name="Genome Announc.">
        <title>Complete genome sequence of a Dickeya fangzhongdai type strain causing bleeding canker of pear tree trunks.</title>
        <authorList>
            <person name="Zhao Y."/>
            <person name="Tian Y."/>
            <person name="Li X."/>
            <person name="Hu B."/>
        </authorList>
    </citation>
    <scope>NUCLEOTIDE SEQUENCE [LARGE SCALE GENOMIC DNA]</scope>
    <source>
        <strain evidence="4">DSM 101947</strain>
    </source>
</reference>
<protein>
    <submittedName>
        <fullName evidence="3">Pilus assembly protein PilL</fullName>
    </submittedName>
</protein>
<dbReference type="AlphaFoldDB" id="A0A2K8QHV1"/>
<dbReference type="EMBL" id="CP025003">
    <property type="protein sequence ID" value="ATZ93012.1"/>
    <property type="molecule type" value="Genomic_DNA"/>
</dbReference>
<feature type="compositionally biased region" description="Low complexity" evidence="1">
    <location>
        <begin position="282"/>
        <end position="295"/>
    </location>
</feature>
<accession>A0A2K8QHV1</accession>
<dbReference type="PROSITE" id="PS51257">
    <property type="entry name" value="PROKAR_LIPOPROTEIN"/>
    <property type="match status" value="1"/>
</dbReference>
<keyword evidence="4" id="KW-1185">Reference proteome</keyword>
<dbReference type="InterPro" id="IPR022260">
    <property type="entry name" value="Integr_conj_element_PilL"/>
</dbReference>
<organism evidence="3 4">
    <name type="scientific">Dickeya fangzhongdai</name>
    <dbReference type="NCBI Taxonomy" id="1778540"/>
    <lineage>
        <taxon>Bacteria</taxon>
        <taxon>Pseudomonadati</taxon>
        <taxon>Pseudomonadota</taxon>
        <taxon>Gammaproteobacteria</taxon>
        <taxon>Enterobacterales</taxon>
        <taxon>Pectobacteriaceae</taxon>
        <taxon>Dickeya</taxon>
    </lineage>
</organism>
<feature type="domain" description="Toxin co-regulated pilus biosynthesis protein Q C-terminal" evidence="2">
    <location>
        <begin position="325"/>
        <end position="408"/>
    </location>
</feature>
<feature type="compositionally biased region" description="Polar residues" evidence="1">
    <location>
        <begin position="248"/>
        <end position="258"/>
    </location>
</feature>
<feature type="region of interest" description="Disordered" evidence="1">
    <location>
        <begin position="247"/>
        <end position="312"/>
    </location>
</feature>
<dbReference type="Pfam" id="PF10671">
    <property type="entry name" value="TcpQ"/>
    <property type="match status" value="1"/>
</dbReference>
<name>A0A2K8QHV1_9GAMM</name>
<sequence>MVRPTLQPMLACAATFLVGCAQQNSSADFSRYTSSTAAPRVNDIYQSRSPEVVRYDRYTLVNTRPTDAQRDPLNQIVDITMPASIVKSVGDGFRYLLLESGYSLCPSNSPVFSELLSRPLPAVQRSIGPVRLSEALQIVAGQAWRLRVDDVNREICFVLRDEYRSFAVSTPVVATTGTKTVSAPVPATAAATAQSQQKFLLKPDSQPLPPLPSAKTLSAQPTVAAASSTATTAASAPVKSFDLPPYNPNQKISANSASKAVPKVSGGTPHVPTTALPPAPAAQPQSARPAQTQTPVAASVQPAATPPVPAKLSSSLVPAAQTGPTWKADVGSTLKETLTGWASKATCSNGGNWVVIWPVSLDYRIDAPLVFHGNFESVLVQVFDLYRKAEKPLFAEANRIQCLISVSDTPAGGH</sequence>
<evidence type="ECO:0000313" key="4">
    <source>
        <dbReference type="Proteomes" id="UP000231901"/>
    </source>
</evidence>
<dbReference type="Proteomes" id="UP000231901">
    <property type="component" value="Chromosome"/>
</dbReference>
<gene>
    <name evidence="3" type="ORF">CVE23_02880</name>
</gene>
<evidence type="ECO:0000256" key="1">
    <source>
        <dbReference type="SAM" id="MobiDB-lite"/>
    </source>
</evidence>
<dbReference type="NCBIfam" id="TIGR03748">
    <property type="entry name" value="conj_PilL"/>
    <property type="match status" value="1"/>
</dbReference>